<comment type="subcellular location">
    <subcellularLocation>
        <location evidence="1">Membrane</location>
        <topology evidence="1">Single-pass type I membrane protein</topology>
    </subcellularLocation>
</comment>
<evidence type="ECO:0000259" key="6">
    <source>
        <dbReference type="PROSITE" id="PS50835"/>
    </source>
</evidence>
<dbReference type="InterPro" id="IPR036179">
    <property type="entry name" value="Ig-like_dom_sf"/>
</dbReference>
<name>A0ABQ9FFF4_TEGGR</name>
<dbReference type="PANTHER" id="PTHR11640">
    <property type="entry name" value="NEPHRIN"/>
    <property type="match status" value="1"/>
</dbReference>
<dbReference type="SMART" id="SM00409">
    <property type="entry name" value="IG"/>
    <property type="match status" value="2"/>
</dbReference>
<keyword evidence="9" id="KW-1185">Reference proteome</keyword>
<evidence type="ECO:0000313" key="9">
    <source>
        <dbReference type="Proteomes" id="UP001217089"/>
    </source>
</evidence>
<feature type="domain" description="Ig-like" evidence="6">
    <location>
        <begin position="8"/>
        <end position="157"/>
    </location>
</feature>
<dbReference type="SMART" id="SM00408">
    <property type="entry name" value="IGc2"/>
    <property type="match status" value="2"/>
</dbReference>
<keyword evidence="2" id="KW-0472">Membrane</keyword>
<dbReference type="Gene3D" id="2.60.40.10">
    <property type="entry name" value="Immunoglobulins"/>
    <property type="match status" value="4"/>
</dbReference>
<dbReference type="CDD" id="cd00063">
    <property type="entry name" value="FN3"/>
    <property type="match status" value="1"/>
</dbReference>
<protein>
    <submittedName>
        <fullName evidence="8">Uncharacterized protein</fullName>
    </submittedName>
</protein>
<comment type="caution">
    <text evidence="8">The sequence shown here is derived from an EMBL/GenBank/DDBJ whole genome shotgun (WGS) entry which is preliminary data.</text>
</comment>
<reference evidence="8 9" key="1">
    <citation type="submission" date="2022-12" db="EMBL/GenBank/DDBJ databases">
        <title>Chromosome-level genome of Tegillarca granosa.</title>
        <authorList>
            <person name="Kim J."/>
        </authorList>
    </citation>
    <scope>NUCLEOTIDE SEQUENCE [LARGE SCALE GENOMIC DNA]</scope>
    <source>
        <strain evidence="8">Teg-2019</strain>
        <tissue evidence="8">Adductor muscle</tissue>
    </source>
</reference>
<accession>A0ABQ9FFF4</accession>
<feature type="domain" description="Ig-like" evidence="6">
    <location>
        <begin position="164"/>
        <end position="261"/>
    </location>
</feature>
<dbReference type="SUPFAM" id="SSF49265">
    <property type="entry name" value="Fibronectin type III"/>
    <property type="match status" value="1"/>
</dbReference>
<evidence type="ECO:0000313" key="8">
    <source>
        <dbReference type="EMBL" id="KAJ8316072.1"/>
    </source>
</evidence>
<sequence length="501" mass="55790">MSDPPSAPGIYVSTSTPFPWIEGGQGTLECTSQPGNPPTITYQWIRENVVIPGETGNSLVITSLTRNDNRKSYKYRPVIYIGTTPAYVHETKSFERPCTADSNPTPVITWTSNINPSYGALLRLVNIMRNQTGPFTCRAYAQSKGSHGLFTNQAVLTLIVQYPPSVNVILSPSSIKEGQDVSMTCLAKGVPDQYVYNGWTQIYRNQIIRSSNAFSTLLQNKRNLTLLGVSYKDMGTYRCSANNGIPDKDGNPNQTGEKDLDIKFAAVFNSPGTFYSELNKTVEIKIPFLANPPVVRANIFLTKNKIDQIITGIPVALRNRNVDINYYGKVIKVNGQEVVVTLHSFSSKLQGNYTIGVKNFQGGSLSTFVFEVIPSGPPESPKNFGVLSVTSSSITVKWLRGFNGGHQQTFVVLYQEKDSKENLLSQKITEEENRESYTIAIRNLMPQTEYDFWIYSYNIKGNDSTEFTNVCPIAVKTEGMYKYCTSVLKIKMTIPSVIYFN</sequence>
<dbReference type="InterPro" id="IPR003599">
    <property type="entry name" value="Ig_sub"/>
</dbReference>
<dbReference type="EMBL" id="JARBDR010000328">
    <property type="protein sequence ID" value="KAJ8316072.1"/>
    <property type="molecule type" value="Genomic_DNA"/>
</dbReference>
<dbReference type="InterPro" id="IPR036116">
    <property type="entry name" value="FN3_sf"/>
</dbReference>
<evidence type="ECO:0000256" key="1">
    <source>
        <dbReference type="ARBA" id="ARBA00004479"/>
    </source>
</evidence>
<evidence type="ECO:0000256" key="4">
    <source>
        <dbReference type="ARBA" id="ARBA00023180"/>
    </source>
</evidence>
<dbReference type="PANTHER" id="PTHR11640:SF164">
    <property type="entry name" value="MAM DOMAIN-CONTAINING GLYCOSYLPHOSPHATIDYLINOSITOL ANCHOR PROTEIN 1"/>
    <property type="match status" value="1"/>
</dbReference>
<evidence type="ECO:0000256" key="3">
    <source>
        <dbReference type="ARBA" id="ARBA00023157"/>
    </source>
</evidence>
<gene>
    <name evidence="8" type="ORF">KUTeg_006086</name>
</gene>
<dbReference type="Pfam" id="PF13927">
    <property type="entry name" value="Ig_3"/>
    <property type="match status" value="1"/>
</dbReference>
<dbReference type="InterPro" id="IPR013783">
    <property type="entry name" value="Ig-like_fold"/>
</dbReference>
<dbReference type="InterPro" id="IPR003598">
    <property type="entry name" value="Ig_sub2"/>
</dbReference>
<dbReference type="SUPFAM" id="SSF48726">
    <property type="entry name" value="Immunoglobulin"/>
    <property type="match status" value="3"/>
</dbReference>
<feature type="domain" description="Fibronectin type-III" evidence="7">
    <location>
        <begin position="377"/>
        <end position="478"/>
    </location>
</feature>
<keyword evidence="4" id="KW-0325">Glycoprotein</keyword>
<evidence type="ECO:0000256" key="2">
    <source>
        <dbReference type="ARBA" id="ARBA00023136"/>
    </source>
</evidence>
<proteinExistence type="predicted"/>
<dbReference type="SMART" id="SM00060">
    <property type="entry name" value="FN3"/>
    <property type="match status" value="1"/>
</dbReference>
<keyword evidence="5" id="KW-0393">Immunoglobulin domain</keyword>
<dbReference type="PROSITE" id="PS50853">
    <property type="entry name" value="FN3"/>
    <property type="match status" value="1"/>
</dbReference>
<organism evidence="8 9">
    <name type="scientific">Tegillarca granosa</name>
    <name type="common">Malaysian cockle</name>
    <name type="synonym">Anadara granosa</name>
    <dbReference type="NCBI Taxonomy" id="220873"/>
    <lineage>
        <taxon>Eukaryota</taxon>
        <taxon>Metazoa</taxon>
        <taxon>Spiralia</taxon>
        <taxon>Lophotrochozoa</taxon>
        <taxon>Mollusca</taxon>
        <taxon>Bivalvia</taxon>
        <taxon>Autobranchia</taxon>
        <taxon>Pteriomorphia</taxon>
        <taxon>Arcoida</taxon>
        <taxon>Arcoidea</taxon>
        <taxon>Arcidae</taxon>
        <taxon>Tegillarca</taxon>
    </lineage>
</organism>
<evidence type="ECO:0000256" key="5">
    <source>
        <dbReference type="ARBA" id="ARBA00023319"/>
    </source>
</evidence>
<dbReference type="Pfam" id="PF00041">
    <property type="entry name" value="fn3"/>
    <property type="match status" value="1"/>
</dbReference>
<dbReference type="PROSITE" id="PS50835">
    <property type="entry name" value="IG_LIKE"/>
    <property type="match status" value="2"/>
</dbReference>
<dbReference type="Proteomes" id="UP001217089">
    <property type="component" value="Unassembled WGS sequence"/>
</dbReference>
<dbReference type="InterPro" id="IPR007110">
    <property type="entry name" value="Ig-like_dom"/>
</dbReference>
<dbReference type="InterPro" id="IPR051275">
    <property type="entry name" value="Cell_adhesion_signaling"/>
</dbReference>
<evidence type="ECO:0000259" key="7">
    <source>
        <dbReference type="PROSITE" id="PS50853"/>
    </source>
</evidence>
<keyword evidence="3" id="KW-1015">Disulfide bond</keyword>
<dbReference type="InterPro" id="IPR003961">
    <property type="entry name" value="FN3_dom"/>
</dbReference>